<protein>
    <submittedName>
        <fullName evidence="1">Uncharacterized protein</fullName>
    </submittedName>
</protein>
<reference evidence="1" key="1">
    <citation type="journal article" date="2023" name="Mol. Phylogenet. Evol.">
        <title>Genome-scale phylogeny and comparative genomics of the fungal order Sordariales.</title>
        <authorList>
            <person name="Hensen N."/>
            <person name="Bonometti L."/>
            <person name="Westerberg I."/>
            <person name="Brannstrom I.O."/>
            <person name="Guillou S."/>
            <person name="Cros-Aarteil S."/>
            <person name="Calhoun S."/>
            <person name="Haridas S."/>
            <person name="Kuo A."/>
            <person name="Mondo S."/>
            <person name="Pangilinan J."/>
            <person name="Riley R."/>
            <person name="LaButti K."/>
            <person name="Andreopoulos B."/>
            <person name="Lipzen A."/>
            <person name="Chen C."/>
            <person name="Yan M."/>
            <person name="Daum C."/>
            <person name="Ng V."/>
            <person name="Clum A."/>
            <person name="Steindorff A."/>
            <person name="Ohm R.A."/>
            <person name="Martin F."/>
            <person name="Silar P."/>
            <person name="Natvig D.O."/>
            <person name="Lalanne C."/>
            <person name="Gautier V."/>
            <person name="Ament-Velasquez S.L."/>
            <person name="Kruys A."/>
            <person name="Hutchinson M.I."/>
            <person name="Powell A.J."/>
            <person name="Barry K."/>
            <person name="Miller A.N."/>
            <person name="Grigoriev I.V."/>
            <person name="Debuchy R."/>
            <person name="Gladieux P."/>
            <person name="Hiltunen Thoren M."/>
            <person name="Johannesson H."/>
        </authorList>
    </citation>
    <scope>NUCLEOTIDE SEQUENCE</scope>
    <source>
        <strain evidence="1">CBS 955.72</strain>
    </source>
</reference>
<sequence>MDLPDFGDIDLPDLDGIDFDDPSHFAKLYGPDSVVPAFKAPDDVRKEARERSRIIHDTYNILHAIVERHEETIQKRWTKRTRQQKLRVLLDCWPGMAAVHRPDFDAWRKESEQNPSRNQGTKYPEHFMWPYINQEDLSKPRSLLLLLGARTRYHPSHFAAADITAVRLGLVTKSIVPIFLNGFDSLAVMAAETPYRPPARIDFAQMESLLEAKVSAAKDHIWALREDPDYFAGQMIDIREHRQEMLKDTEGKPHPALRPSRNVIVSARVIGNLVMEAYSELEIFTELHRQAKKLRLLHGKYAPQLSAAEDLPAVFLDGLLTFRHYLRQAAKGPLGQLRFNVVASPPMRGLFVRQPPPNATTSYIAVIPMPGHKRTKVEVQLLWLLSTLWDDGNNLFFAGMPLILDELQRLLEAEPHAADLVSSRIAEIISSASIIGQCLSRLNQYQPWARGFDFAEADKLEDMQKSFSVWARPLSYLVNGTRDQNFVRVADLGNTSHRRFFYPSEKRRTKENIEALRSAERNLDEFWQAVDGIVDANCDDLWGTAVWALLSGNRVLLRTPEWVDNSSLATNKLRQQQAATDGAESLFRPLSTLYFNESGEEAGQGKVPITAKTKTKTKGETKEPTPLPAALEQVDNKQTESTPIQVDNRALKVFRTLFFNPGVTSSPGEVAWHDFVHAMTSTGLFAAEKLYGSAWQFQRLDTESQVKIQFHQPHPRGKIPFTMARRMGRRLFRAFGWAGGMFVLKGDEKAQG</sequence>
<evidence type="ECO:0000313" key="1">
    <source>
        <dbReference type="EMBL" id="KAK3357834.1"/>
    </source>
</evidence>
<organism evidence="1 2">
    <name type="scientific">Lasiosphaeria hispida</name>
    <dbReference type="NCBI Taxonomy" id="260671"/>
    <lineage>
        <taxon>Eukaryota</taxon>
        <taxon>Fungi</taxon>
        <taxon>Dikarya</taxon>
        <taxon>Ascomycota</taxon>
        <taxon>Pezizomycotina</taxon>
        <taxon>Sordariomycetes</taxon>
        <taxon>Sordariomycetidae</taxon>
        <taxon>Sordariales</taxon>
        <taxon>Lasiosphaeriaceae</taxon>
        <taxon>Lasiosphaeria</taxon>
    </lineage>
</organism>
<keyword evidence="2" id="KW-1185">Reference proteome</keyword>
<reference evidence="1" key="2">
    <citation type="submission" date="2023-06" db="EMBL/GenBank/DDBJ databases">
        <authorList>
            <consortium name="Lawrence Berkeley National Laboratory"/>
            <person name="Haridas S."/>
            <person name="Hensen N."/>
            <person name="Bonometti L."/>
            <person name="Westerberg I."/>
            <person name="Brannstrom I.O."/>
            <person name="Guillou S."/>
            <person name="Cros-Aarteil S."/>
            <person name="Calhoun S."/>
            <person name="Kuo A."/>
            <person name="Mondo S."/>
            <person name="Pangilinan J."/>
            <person name="Riley R."/>
            <person name="Labutti K."/>
            <person name="Andreopoulos B."/>
            <person name="Lipzen A."/>
            <person name="Chen C."/>
            <person name="Yanf M."/>
            <person name="Daum C."/>
            <person name="Ng V."/>
            <person name="Clum A."/>
            <person name="Steindorff A."/>
            <person name="Ohm R."/>
            <person name="Martin F."/>
            <person name="Silar P."/>
            <person name="Natvig D."/>
            <person name="Lalanne C."/>
            <person name="Gautier V."/>
            <person name="Ament-Velasquez S.L."/>
            <person name="Kruys A."/>
            <person name="Hutchinson M.I."/>
            <person name="Powell A.J."/>
            <person name="Barry K."/>
            <person name="Miller A.N."/>
            <person name="Grigoriev I.V."/>
            <person name="Debuchy R."/>
            <person name="Gladieux P."/>
            <person name="Thoren M.H."/>
            <person name="Johannesson H."/>
        </authorList>
    </citation>
    <scope>NUCLEOTIDE SEQUENCE</scope>
    <source>
        <strain evidence="1">CBS 955.72</strain>
    </source>
</reference>
<comment type="caution">
    <text evidence="1">The sequence shown here is derived from an EMBL/GenBank/DDBJ whole genome shotgun (WGS) entry which is preliminary data.</text>
</comment>
<accession>A0AAJ0HN63</accession>
<dbReference type="EMBL" id="JAUIQD010000003">
    <property type="protein sequence ID" value="KAK3357834.1"/>
    <property type="molecule type" value="Genomic_DNA"/>
</dbReference>
<proteinExistence type="predicted"/>
<dbReference type="AlphaFoldDB" id="A0AAJ0HN63"/>
<dbReference type="PANTHER" id="PTHR40788">
    <property type="entry name" value="CLR5 DOMAIN-CONTAINING PROTEIN-RELATED"/>
    <property type="match status" value="1"/>
</dbReference>
<evidence type="ECO:0000313" key="2">
    <source>
        <dbReference type="Proteomes" id="UP001275084"/>
    </source>
</evidence>
<dbReference type="Proteomes" id="UP001275084">
    <property type="component" value="Unassembled WGS sequence"/>
</dbReference>
<gene>
    <name evidence="1" type="ORF">B0T25DRAFT_630794</name>
</gene>
<name>A0AAJ0HN63_9PEZI</name>
<dbReference type="PANTHER" id="PTHR40788:SF2">
    <property type="entry name" value="CLR5 DOMAIN-CONTAINING PROTEIN"/>
    <property type="match status" value="1"/>
</dbReference>